<keyword evidence="3" id="KW-0540">Nuclease</keyword>
<dbReference type="GO" id="GO:0005634">
    <property type="term" value="C:nucleus"/>
    <property type="evidence" value="ECO:0007669"/>
    <property type="project" value="UniProtKB-SubCell"/>
</dbReference>
<dbReference type="STRING" id="1507870.A0A1V8SYW4"/>
<dbReference type="FunCoup" id="A0A1V8SYW4">
    <property type="interactions" value="415"/>
</dbReference>
<comment type="similarity">
    <text evidence="2">Belongs to the REXO1/REXO3 family.</text>
</comment>
<evidence type="ECO:0000256" key="2">
    <source>
        <dbReference type="ARBA" id="ARBA00006357"/>
    </source>
</evidence>
<dbReference type="Proteomes" id="UP000192596">
    <property type="component" value="Unassembled WGS sequence"/>
</dbReference>
<sequence>MAKRKREYREERAHNSGVAQTLAQVRDSQQLPAESSIAMDEDVQLNGKADDGGDWEVAGSKRQKRLKKEPTKEKGNYPSITHSSQARLQSMVKISDLQNLILYTLAHGTGPQWCSVRHHANLRRVVVLMVPGLEAGMFDGSIALEPEAHAVAGEDSTSSNGLHIPASGGDGDQLQKDMSSLATDLPADGVEVKHAYPSSQPPQKRRKLNNSPDDYYPTRLEPDSLPQPLQPLGRVFEHIWPVKTPGDEKYAKMHSPMHSLLIAPIPKPKEEKDWKGAKPPAESKTWKNQRTLVTELLATTDELLDERYVVHPAHFADDEKLAAIHSALREKHETSTDHGWVDTRQLATLADGNPPEHLIEAGAVTAGRHILAMDCEMCITSPVGVTPQVFSLTRVSVVDWDGTAVLDELVKPSDPITNYLTPYSGITPELLSGVTTTLSDIQTKLLEVLTPYTILIGHSLNADLNALHLTHPFIIDTSLLYPHPRGPPLKSSLKWLSQKYLSREIQAGHGKTGHDSIEDAKACLDLVKQKCEKGKLWGTPEASAESLYKRLGRALRPKRDKANPMGPDEFRSGAYIDHGVLSRGFGQHAALAISCSNDAEVIAGIQRAVAGDLESPDTAIRNGVDFVFGRLRELEYFRGWSPSETTSPHASLAAVVAQTTTLIQQLCDSLPPCTALIVFSGSGDPKELREMQELQKQFKEEYKVKKWDDLSVRWTDVEEQKLREAAAEARRGVGFLVVK</sequence>
<keyword evidence="6" id="KW-0539">Nucleus</keyword>
<dbReference type="SUPFAM" id="SSF53098">
    <property type="entry name" value="Ribonuclease H-like"/>
    <property type="match status" value="1"/>
</dbReference>
<evidence type="ECO:0000256" key="1">
    <source>
        <dbReference type="ARBA" id="ARBA00004123"/>
    </source>
</evidence>
<evidence type="ECO:0000256" key="3">
    <source>
        <dbReference type="ARBA" id="ARBA00022722"/>
    </source>
</evidence>
<feature type="domain" description="Exonuclease" evidence="8">
    <location>
        <begin position="369"/>
        <end position="536"/>
    </location>
</feature>
<keyword evidence="4" id="KW-0378">Hydrolase</keyword>
<dbReference type="InterPro" id="IPR034922">
    <property type="entry name" value="REX1-like_exo"/>
</dbReference>
<feature type="region of interest" description="Disordered" evidence="7">
    <location>
        <begin position="1"/>
        <end position="82"/>
    </location>
</feature>
<comment type="subcellular location">
    <subcellularLocation>
        <location evidence="1">Nucleus</location>
    </subcellularLocation>
</comment>
<dbReference type="OrthoDB" id="206335at2759"/>
<reference evidence="10" key="1">
    <citation type="submission" date="2017-03" db="EMBL/GenBank/DDBJ databases">
        <title>Genomes of endolithic fungi from Antarctica.</title>
        <authorList>
            <person name="Coleine C."/>
            <person name="Masonjones S."/>
            <person name="Stajich J.E."/>
        </authorList>
    </citation>
    <scope>NUCLEOTIDE SEQUENCE [LARGE SCALE GENOMIC DNA]</scope>
    <source>
        <strain evidence="10">CCFEE 5527</strain>
    </source>
</reference>
<dbReference type="GO" id="GO:0003676">
    <property type="term" value="F:nucleic acid binding"/>
    <property type="evidence" value="ECO:0007669"/>
    <property type="project" value="InterPro"/>
</dbReference>
<evidence type="ECO:0000313" key="10">
    <source>
        <dbReference type="Proteomes" id="UP000192596"/>
    </source>
</evidence>
<dbReference type="InterPro" id="IPR036397">
    <property type="entry name" value="RNaseH_sf"/>
</dbReference>
<evidence type="ECO:0000256" key="7">
    <source>
        <dbReference type="SAM" id="MobiDB-lite"/>
    </source>
</evidence>
<organism evidence="9 10">
    <name type="scientific">Cryoendolithus antarcticus</name>
    <dbReference type="NCBI Taxonomy" id="1507870"/>
    <lineage>
        <taxon>Eukaryota</taxon>
        <taxon>Fungi</taxon>
        <taxon>Dikarya</taxon>
        <taxon>Ascomycota</taxon>
        <taxon>Pezizomycotina</taxon>
        <taxon>Dothideomycetes</taxon>
        <taxon>Dothideomycetidae</taxon>
        <taxon>Cladosporiales</taxon>
        <taxon>Cladosporiaceae</taxon>
        <taxon>Cryoendolithus</taxon>
    </lineage>
</organism>
<evidence type="ECO:0000259" key="8">
    <source>
        <dbReference type="SMART" id="SM00479"/>
    </source>
</evidence>
<evidence type="ECO:0000313" key="9">
    <source>
        <dbReference type="EMBL" id="OQO04260.1"/>
    </source>
</evidence>
<dbReference type="InterPro" id="IPR013520">
    <property type="entry name" value="Ribonucl_H"/>
</dbReference>
<dbReference type="PANTHER" id="PTHR12801">
    <property type="entry name" value="RNA EXONUCLEASE REXO1 / RECO3 FAMILY MEMBER-RELATED"/>
    <property type="match status" value="1"/>
</dbReference>
<dbReference type="CDD" id="cd06145">
    <property type="entry name" value="REX1_like"/>
    <property type="match status" value="1"/>
</dbReference>
<protein>
    <recommendedName>
        <fullName evidence="8">Exonuclease domain-containing protein</fullName>
    </recommendedName>
</protein>
<feature type="region of interest" description="Disordered" evidence="7">
    <location>
        <begin position="151"/>
        <end position="176"/>
    </location>
</feature>
<dbReference type="PANTHER" id="PTHR12801:SF115">
    <property type="entry name" value="FI18136P1-RELATED"/>
    <property type="match status" value="1"/>
</dbReference>
<keyword evidence="10" id="KW-1185">Reference proteome</keyword>
<evidence type="ECO:0000256" key="5">
    <source>
        <dbReference type="ARBA" id="ARBA00022839"/>
    </source>
</evidence>
<dbReference type="InterPro" id="IPR012337">
    <property type="entry name" value="RNaseH-like_sf"/>
</dbReference>
<dbReference type="AlphaFoldDB" id="A0A1V8SYW4"/>
<dbReference type="Gene3D" id="3.30.420.10">
    <property type="entry name" value="Ribonuclease H-like superfamily/Ribonuclease H"/>
    <property type="match status" value="1"/>
</dbReference>
<evidence type="ECO:0000256" key="4">
    <source>
        <dbReference type="ARBA" id="ARBA00022801"/>
    </source>
</evidence>
<accession>A0A1V8SYW4</accession>
<proteinExistence type="inferred from homology"/>
<dbReference type="EMBL" id="NAJO01000022">
    <property type="protein sequence ID" value="OQO04260.1"/>
    <property type="molecule type" value="Genomic_DNA"/>
</dbReference>
<dbReference type="FunFam" id="3.30.420.10:FF:000019">
    <property type="entry name" value="RNA exonuclease NEF-sp"/>
    <property type="match status" value="1"/>
</dbReference>
<evidence type="ECO:0000256" key="6">
    <source>
        <dbReference type="ARBA" id="ARBA00023242"/>
    </source>
</evidence>
<dbReference type="GO" id="GO:0004527">
    <property type="term" value="F:exonuclease activity"/>
    <property type="evidence" value="ECO:0007669"/>
    <property type="project" value="UniProtKB-KW"/>
</dbReference>
<dbReference type="InParanoid" id="A0A1V8SYW4"/>
<name>A0A1V8SYW4_9PEZI</name>
<comment type="caution">
    <text evidence="9">The sequence shown here is derived from an EMBL/GenBank/DDBJ whole genome shotgun (WGS) entry which is preliminary data.</text>
</comment>
<feature type="region of interest" description="Disordered" evidence="7">
    <location>
        <begin position="193"/>
        <end position="228"/>
    </location>
</feature>
<dbReference type="SMART" id="SM00479">
    <property type="entry name" value="EXOIII"/>
    <property type="match status" value="1"/>
</dbReference>
<gene>
    <name evidence="9" type="ORF">B0A48_10871</name>
</gene>
<feature type="compositionally biased region" description="Polar residues" evidence="7">
    <location>
        <begin position="17"/>
        <end position="33"/>
    </location>
</feature>
<keyword evidence="5" id="KW-0269">Exonuclease</keyword>
<dbReference type="InterPro" id="IPR047021">
    <property type="entry name" value="REXO1/3/4-like"/>
</dbReference>